<accession>A0A2T6KM74</accession>
<reference evidence="1 2" key="1">
    <citation type="submission" date="2018-04" db="EMBL/GenBank/DDBJ databases">
        <title>Genomic Encyclopedia of Archaeal and Bacterial Type Strains, Phase II (KMG-II): from individual species to whole genera.</title>
        <authorList>
            <person name="Goeker M."/>
        </authorList>
    </citation>
    <scope>NUCLEOTIDE SEQUENCE [LARGE SCALE GENOMIC DNA]</scope>
    <source>
        <strain evidence="1 2">DSM 29955</strain>
    </source>
</reference>
<dbReference type="InterPro" id="IPR038225">
    <property type="entry name" value="TagF_sf"/>
</dbReference>
<dbReference type="InterPro" id="IPR017748">
    <property type="entry name" value="TagF"/>
</dbReference>
<evidence type="ECO:0000313" key="2">
    <source>
        <dbReference type="Proteomes" id="UP000244523"/>
    </source>
</evidence>
<sequence>MEKGLFGKLPSHGDFIARGLTSPQRQALDRWLTQNIGQMTLPTDGLRLRWALGGAPMVAAIMPSKDKAGRVFPIMAVTDDTNVNWADAAAHVLAHAIADGSDAQATFDALPLPTEPPGAPFTEALIWQKGKTPMPLAAALRTLSSG</sequence>
<comment type="caution">
    <text evidence="1">The sequence shown here is derived from an EMBL/GenBank/DDBJ whole genome shotgun (WGS) entry which is preliminary data.</text>
</comment>
<evidence type="ECO:0000313" key="1">
    <source>
        <dbReference type="EMBL" id="PUB17281.1"/>
    </source>
</evidence>
<dbReference type="Proteomes" id="UP000244523">
    <property type="component" value="Unassembled WGS sequence"/>
</dbReference>
<gene>
    <name evidence="1" type="ORF">C8N45_102293</name>
</gene>
<dbReference type="EMBL" id="QBUD01000002">
    <property type="protein sequence ID" value="PUB17281.1"/>
    <property type="molecule type" value="Genomic_DNA"/>
</dbReference>
<organism evidence="1 2">
    <name type="scientific">Yoonia sediminilitoris</name>
    <dbReference type="NCBI Taxonomy" id="1286148"/>
    <lineage>
        <taxon>Bacteria</taxon>
        <taxon>Pseudomonadati</taxon>
        <taxon>Pseudomonadota</taxon>
        <taxon>Alphaproteobacteria</taxon>
        <taxon>Rhodobacterales</taxon>
        <taxon>Paracoccaceae</taxon>
        <taxon>Yoonia</taxon>
    </lineage>
</organism>
<dbReference type="RefSeq" id="WP_108385426.1">
    <property type="nucleotide sequence ID" value="NZ_QBUD01000002.1"/>
</dbReference>
<dbReference type="OrthoDB" id="9801841at2"/>
<name>A0A2T6KM74_9RHOB</name>
<dbReference type="Gene3D" id="3.40.1730.10">
    <property type="entry name" value="pa0076 domain"/>
    <property type="match status" value="1"/>
</dbReference>
<dbReference type="Pfam" id="PF09867">
    <property type="entry name" value="TagF_N"/>
    <property type="match status" value="1"/>
</dbReference>
<protein>
    <submittedName>
        <fullName evidence="1">Type VI secretion system ImpM family protein</fullName>
    </submittedName>
</protein>
<dbReference type="NCBIfam" id="TIGR03373">
    <property type="entry name" value="VI_minor_4"/>
    <property type="match status" value="1"/>
</dbReference>
<keyword evidence="2" id="KW-1185">Reference proteome</keyword>
<dbReference type="AlphaFoldDB" id="A0A2T6KM74"/>
<proteinExistence type="predicted"/>